<evidence type="ECO:0000256" key="2">
    <source>
        <dbReference type="SAM" id="Phobius"/>
    </source>
</evidence>
<proteinExistence type="predicted"/>
<keyword evidence="2" id="KW-0472">Membrane</keyword>
<dbReference type="InterPro" id="IPR013766">
    <property type="entry name" value="Thioredoxin_domain"/>
</dbReference>
<keyword evidence="1" id="KW-1015">Disulfide bond</keyword>
<dbReference type="InterPro" id="IPR050553">
    <property type="entry name" value="Thioredoxin_ResA/DsbE_sf"/>
</dbReference>
<dbReference type="InterPro" id="IPR036249">
    <property type="entry name" value="Thioredoxin-like_sf"/>
</dbReference>
<reference evidence="4 5" key="1">
    <citation type="journal article" date="2007" name="Proc. Natl. Acad. Sci. U.S.A.">
        <title>Genome and proteome of long-chain alkane degrading Geobacillus thermodenitrificans NG80-2 isolated from a deep-subsurface oil reservoir.</title>
        <authorList>
            <person name="Feng L."/>
            <person name="Wang W."/>
            <person name="Cheng J."/>
            <person name="Ren Y."/>
            <person name="Zhao G."/>
            <person name="Gao C."/>
            <person name="Tang Y."/>
            <person name="Liu X."/>
            <person name="Han W."/>
            <person name="Peng X."/>
            <person name="Liu R."/>
            <person name="Wang L."/>
        </authorList>
    </citation>
    <scope>NUCLEOTIDE SEQUENCE [LARGE SCALE GENOMIC DNA]</scope>
    <source>
        <strain evidence="4 5">NG80-2</strain>
    </source>
</reference>
<dbReference type="SUPFAM" id="SSF52833">
    <property type="entry name" value="Thioredoxin-like"/>
    <property type="match status" value="1"/>
</dbReference>
<dbReference type="GO" id="GO:0016209">
    <property type="term" value="F:antioxidant activity"/>
    <property type="evidence" value="ECO:0007669"/>
    <property type="project" value="InterPro"/>
</dbReference>
<keyword evidence="2" id="KW-0812">Transmembrane</keyword>
<dbReference type="InterPro" id="IPR000866">
    <property type="entry name" value="AhpC/TSA"/>
</dbReference>
<dbReference type="InterPro" id="IPR017937">
    <property type="entry name" value="Thioredoxin_CS"/>
</dbReference>
<feature type="domain" description="Thioredoxin" evidence="3">
    <location>
        <begin position="84"/>
        <end position="222"/>
    </location>
</feature>
<dbReference type="PROSITE" id="PS00194">
    <property type="entry name" value="THIOREDOXIN_1"/>
    <property type="match status" value="1"/>
</dbReference>
<dbReference type="PANTHER" id="PTHR42852">
    <property type="entry name" value="THIOL:DISULFIDE INTERCHANGE PROTEIN DSBE"/>
    <property type="match status" value="1"/>
</dbReference>
<evidence type="ECO:0000259" key="3">
    <source>
        <dbReference type="PROSITE" id="PS51352"/>
    </source>
</evidence>
<feature type="transmembrane region" description="Helical" evidence="2">
    <location>
        <begin position="51"/>
        <end position="69"/>
    </location>
</feature>
<evidence type="ECO:0000313" key="4">
    <source>
        <dbReference type="EMBL" id="ABO66777.1"/>
    </source>
</evidence>
<accession>A4IN73</accession>
<dbReference type="CDD" id="cd02966">
    <property type="entry name" value="TlpA_like_family"/>
    <property type="match status" value="1"/>
</dbReference>
<protein>
    <submittedName>
        <fullName evidence="4">Thiol:disulfide interchange protein TlpA</fullName>
    </submittedName>
</protein>
<dbReference type="EMBL" id="CP000557">
    <property type="protein sequence ID" value="ABO66777.1"/>
    <property type="molecule type" value="Genomic_DNA"/>
</dbReference>
<dbReference type="Pfam" id="PF00578">
    <property type="entry name" value="AhpC-TSA"/>
    <property type="match status" value="1"/>
</dbReference>
<dbReference type="eggNOG" id="COG0526">
    <property type="taxonomic scope" value="Bacteria"/>
</dbReference>
<dbReference type="KEGG" id="gtn:GTNG_1407"/>
<dbReference type="Gene3D" id="3.40.30.10">
    <property type="entry name" value="Glutaredoxin"/>
    <property type="match status" value="1"/>
</dbReference>
<dbReference type="PROSITE" id="PS51352">
    <property type="entry name" value="THIOREDOXIN_2"/>
    <property type="match status" value="1"/>
</dbReference>
<gene>
    <name evidence="4" type="primary">tlpA</name>
    <name evidence="4" type="ordered locus">GTNG_1407</name>
</gene>
<evidence type="ECO:0000313" key="5">
    <source>
        <dbReference type="Proteomes" id="UP000001578"/>
    </source>
</evidence>
<name>A4IN73_GEOTN</name>
<dbReference type="Proteomes" id="UP000001578">
    <property type="component" value="Chromosome"/>
</dbReference>
<sequence length="222" mass="24678">MTIKTSVNDEGGVPRFLVQSLALARTNVCAIIMDRMPKDAGRQGGKKVRKWLVILLFLTVTGYGLWNAMAAEKPNEASETETGPKIGHAAPDLTLPTLGGEPVKLSDLRGKAVVLNFWTSWCPPCKKEMPELEKFYKQHGREVTLLAVHLTTQDTLDNAERFVKSKKLALPVALDVRGEALHYYRVQTIPTTYIIDPNGVIRQKIVGPVTAARLEKETARFR</sequence>
<organism evidence="4 5">
    <name type="scientific">Geobacillus thermodenitrificans (strain NG80-2)</name>
    <dbReference type="NCBI Taxonomy" id="420246"/>
    <lineage>
        <taxon>Bacteria</taxon>
        <taxon>Bacillati</taxon>
        <taxon>Bacillota</taxon>
        <taxon>Bacilli</taxon>
        <taxon>Bacillales</taxon>
        <taxon>Anoxybacillaceae</taxon>
        <taxon>Geobacillus</taxon>
    </lineage>
</organism>
<evidence type="ECO:0000256" key="1">
    <source>
        <dbReference type="ARBA" id="ARBA00023157"/>
    </source>
</evidence>
<keyword evidence="2" id="KW-1133">Transmembrane helix</keyword>
<dbReference type="HOGENOM" id="CLU_042529_11_4_9"/>
<dbReference type="AlphaFoldDB" id="A4IN73"/>
<dbReference type="PANTHER" id="PTHR42852:SF17">
    <property type="entry name" value="THIOREDOXIN-LIKE PROTEIN HI_1115"/>
    <property type="match status" value="1"/>
</dbReference>
<dbReference type="GO" id="GO:0016491">
    <property type="term" value="F:oxidoreductase activity"/>
    <property type="evidence" value="ECO:0007669"/>
    <property type="project" value="InterPro"/>
</dbReference>